<evidence type="ECO:0000256" key="6">
    <source>
        <dbReference type="SAM" id="Phobius"/>
    </source>
</evidence>
<evidence type="ECO:0000256" key="5">
    <source>
        <dbReference type="ARBA" id="ARBA00023136"/>
    </source>
</evidence>
<name>A0AAD9NIV2_9ANNE</name>
<dbReference type="GO" id="GO:0061630">
    <property type="term" value="F:ubiquitin protein ligase activity"/>
    <property type="evidence" value="ECO:0007669"/>
    <property type="project" value="InterPro"/>
</dbReference>
<protein>
    <recommendedName>
        <fullName evidence="9">Transmembrane protein 129</fullName>
    </recommendedName>
</protein>
<evidence type="ECO:0000256" key="3">
    <source>
        <dbReference type="ARBA" id="ARBA00022692"/>
    </source>
</evidence>
<keyword evidence="4 6" id="KW-1133">Transmembrane helix</keyword>
<dbReference type="Proteomes" id="UP001208570">
    <property type="component" value="Unassembled WGS sequence"/>
</dbReference>
<evidence type="ECO:0008006" key="9">
    <source>
        <dbReference type="Google" id="ProtNLM"/>
    </source>
</evidence>
<organism evidence="7 8">
    <name type="scientific">Paralvinella palmiformis</name>
    <dbReference type="NCBI Taxonomy" id="53620"/>
    <lineage>
        <taxon>Eukaryota</taxon>
        <taxon>Metazoa</taxon>
        <taxon>Spiralia</taxon>
        <taxon>Lophotrochozoa</taxon>
        <taxon>Annelida</taxon>
        <taxon>Polychaeta</taxon>
        <taxon>Sedentaria</taxon>
        <taxon>Canalipalpata</taxon>
        <taxon>Terebellida</taxon>
        <taxon>Terebelliformia</taxon>
        <taxon>Alvinellidae</taxon>
        <taxon>Paralvinella</taxon>
    </lineage>
</organism>
<dbReference type="PANTHER" id="PTHR31322:SF2">
    <property type="entry name" value="E3 UBIQUITIN-PROTEIN LIGASE TM129"/>
    <property type="match status" value="1"/>
</dbReference>
<keyword evidence="5 6" id="KW-0472">Membrane</keyword>
<feature type="transmembrane region" description="Helical" evidence="6">
    <location>
        <begin position="94"/>
        <end position="117"/>
    </location>
</feature>
<keyword evidence="3 6" id="KW-0812">Transmembrane</keyword>
<dbReference type="InterPro" id="IPR018801">
    <property type="entry name" value="TM129"/>
</dbReference>
<comment type="subcellular location">
    <subcellularLocation>
        <location evidence="1">Membrane</location>
        <topology evidence="1">Multi-pass membrane protein</topology>
    </subcellularLocation>
</comment>
<feature type="transmembrane region" description="Helical" evidence="6">
    <location>
        <begin position="58"/>
        <end position="78"/>
    </location>
</feature>
<comment type="similarity">
    <text evidence="2">Belongs to the TMEM129 family.</text>
</comment>
<keyword evidence="8" id="KW-1185">Reference proteome</keyword>
<dbReference type="GO" id="GO:0016567">
    <property type="term" value="P:protein ubiquitination"/>
    <property type="evidence" value="ECO:0007669"/>
    <property type="project" value="InterPro"/>
</dbReference>
<dbReference type="EMBL" id="JAODUP010000014">
    <property type="protein sequence ID" value="KAK2168774.1"/>
    <property type="molecule type" value="Genomic_DNA"/>
</dbReference>
<dbReference type="Pfam" id="PF10272">
    <property type="entry name" value="Tmpp129"/>
    <property type="match status" value="1"/>
</dbReference>
<evidence type="ECO:0000313" key="8">
    <source>
        <dbReference type="Proteomes" id="UP001208570"/>
    </source>
</evidence>
<feature type="transmembrane region" description="Helical" evidence="6">
    <location>
        <begin position="6"/>
        <end position="37"/>
    </location>
</feature>
<evidence type="ECO:0000256" key="1">
    <source>
        <dbReference type="ARBA" id="ARBA00004141"/>
    </source>
</evidence>
<sequence length="365" mass="41563">MSDTAAIYTVAYILISVCLVAPPTEFVSLGLTVQNVLSGYLGSEDLNFIYYHIKRTTATLIFHSLLPLGYYIGLLLLSDKHTNLADCLPWKLDIYWQLSLASCIIIHLAAVTLALYWHRKKWSNHPIARTLKYHAPSGSTWMAMASSINVEFRRIDKFTTGVLGRRIIVTDSWIMKTAAYYVHIAHQQDIHLTLTGTEEHDLSHESYHGVQYLNITVTSINSHVNPFVIRLNATEYSDLKEKLHSPIRMARDVVIKQSLSDRFLDAFKKQVDENDVFVKPPDMELEPCIGCMQVTANVKLVKLCDDLTEGDCVPCYCRPMWCRECMGKWFASRQDQSAPENWMSGKSPCPTCRARFCMLDICKIV</sequence>
<proteinExistence type="inferred from homology"/>
<dbReference type="PANTHER" id="PTHR31322">
    <property type="entry name" value="E3 UBIQUITIN-PROTEIN LIGASE TM129"/>
    <property type="match status" value="1"/>
</dbReference>
<evidence type="ECO:0000256" key="2">
    <source>
        <dbReference type="ARBA" id="ARBA00007332"/>
    </source>
</evidence>
<dbReference type="GO" id="GO:0016020">
    <property type="term" value="C:membrane"/>
    <property type="evidence" value="ECO:0007669"/>
    <property type="project" value="UniProtKB-SubCell"/>
</dbReference>
<evidence type="ECO:0000313" key="7">
    <source>
        <dbReference type="EMBL" id="KAK2168774.1"/>
    </source>
</evidence>
<evidence type="ECO:0000256" key="4">
    <source>
        <dbReference type="ARBA" id="ARBA00022989"/>
    </source>
</evidence>
<gene>
    <name evidence="7" type="ORF">LSH36_14g04044</name>
</gene>
<dbReference type="GO" id="GO:0005783">
    <property type="term" value="C:endoplasmic reticulum"/>
    <property type="evidence" value="ECO:0007669"/>
    <property type="project" value="TreeGrafter"/>
</dbReference>
<dbReference type="AlphaFoldDB" id="A0AAD9NIV2"/>
<accession>A0AAD9NIV2</accession>
<reference evidence="7" key="1">
    <citation type="journal article" date="2023" name="Mol. Biol. Evol.">
        <title>Third-Generation Sequencing Reveals the Adaptive Role of the Epigenome in Three Deep-Sea Polychaetes.</title>
        <authorList>
            <person name="Perez M."/>
            <person name="Aroh O."/>
            <person name="Sun Y."/>
            <person name="Lan Y."/>
            <person name="Juniper S.K."/>
            <person name="Young C.R."/>
            <person name="Angers B."/>
            <person name="Qian P.Y."/>
        </authorList>
    </citation>
    <scope>NUCLEOTIDE SEQUENCE</scope>
    <source>
        <strain evidence="7">P08H-3</strain>
    </source>
</reference>
<comment type="caution">
    <text evidence="7">The sequence shown here is derived from an EMBL/GenBank/DDBJ whole genome shotgun (WGS) entry which is preliminary data.</text>
</comment>